<dbReference type="InterPro" id="IPR025252">
    <property type="entry name" value="DUF4200"/>
</dbReference>
<keyword evidence="5" id="KW-1185">Reference proteome</keyword>
<accession>A0A090M692</accession>
<dbReference type="EMBL" id="KZ155771">
    <property type="protein sequence ID" value="OUS49513.1"/>
    <property type="molecule type" value="Genomic_DNA"/>
</dbReference>
<dbReference type="InterPro" id="IPR051147">
    <property type="entry name" value="CFAP_domain-containing"/>
</dbReference>
<accession>A0A454XLI6</accession>
<dbReference type="PANTHER" id="PTHR21683">
    <property type="entry name" value="COILED-COIL DOMAIN-CONTAINING PROTEIN 42 LIKE-2-LIKE-RELATED"/>
    <property type="match status" value="1"/>
</dbReference>
<evidence type="ECO:0000313" key="5">
    <source>
        <dbReference type="Proteomes" id="UP000009170"/>
    </source>
</evidence>
<dbReference type="Proteomes" id="UP000195557">
    <property type="component" value="Unassembled WGS sequence"/>
</dbReference>
<dbReference type="EMBL" id="CAID01000004">
    <property type="protein sequence ID" value="CEF97639.1"/>
    <property type="molecule type" value="Genomic_DNA"/>
</dbReference>
<dbReference type="Pfam" id="PF13863">
    <property type="entry name" value="DUF4200"/>
    <property type="match status" value="1"/>
</dbReference>
<dbReference type="InParanoid" id="A0A090M692"/>
<gene>
    <name evidence="4" type="ORF">BE221DRAFT_65355</name>
    <name evidence="3" type="ORF">OT_ostta04g03290</name>
</gene>
<organism evidence="3 5">
    <name type="scientific">Ostreococcus tauri</name>
    <name type="common">Marine green alga</name>
    <dbReference type="NCBI Taxonomy" id="70448"/>
    <lineage>
        <taxon>Eukaryota</taxon>
        <taxon>Viridiplantae</taxon>
        <taxon>Chlorophyta</taxon>
        <taxon>Mamiellophyceae</taxon>
        <taxon>Mamiellales</taxon>
        <taxon>Bathycoccaceae</taxon>
        <taxon>Ostreococcus</taxon>
    </lineage>
</organism>
<keyword evidence="1" id="KW-0175">Coiled coil</keyword>
<evidence type="ECO:0000256" key="1">
    <source>
        <dbReference type="ARBA" id="ARBA00023054"/>
    </source>
</evidence>
<reference evidence="3 5" key="1">
    <citation type="journal article" date="2006" name="Proc. Natl. Acad. Sci. U.S.A.">
        <title>Genome analysis of the smallest free-living eukaryote Ostreococcus tauri unveils many unique features.</title>
        <authorList>
            <person name="Derelle E."/>
            <person name="Ferraz C."/>
            <person name="Rombauts S."/>
            <person name="Rouze P."/>
            <person name="Worden A.Z."/>
            <person name="Robbens S."/>
            <person name="Partensky F."/>
            <person name="Degroeve S."/>
            <person name="Echeynie S."/>
            <person name="Cooke R."/>
            <person name="Saeys Y."/>
            <person name="Wuyts J."/>
            <person name="Jabbari K."/>
            <person name="Bowler C."/>
            <person name="Panaud O."/>
            <person name="Piegu B."/>
            <person name="Ball S.G."/>
            <person name="Ral J.-P."/>
            <person name="Bouget F.-Y."/>
            <person name="Piganeau G."/>
            <person name="De Baets B."/>
            <person name="Picard A."/>
            <person name="Delseny M."/>
            <person name="Demaille J."/>
            <person name="Van de Peer Y."/>
            <person name="Moreau H."/>
        </authorList>
    </citation>
    <scope>NUCLEOTIDE SEQUENCE [LARGE SCALE GENOMIC DNA]</scope>
    <source>
        <strain evidence="3 5">OTTH0595</strain>
    </source>
</reference>
<dbReference type="Proteomes" id="UP000009170">
    <property type="component" value="Unassembled WGS sequence"/>
</dbReference>
<accession>A0A1Y5IN06</accession>
<dbReference type="AlphaFoldDB" id="A0A090M692"/>
<sequence>MQNVDAERLLEKTVTELEVRATLNSLIKEHEDKERSFAEWESRLLEKEKSIEDSIINCDEMLRQADAKREFAEESARRDVKMHDSCAHEMCRLRSQLTNIRSKISRVLKEVGSSAVYFEFLSRATRNTPSKDTSKSEDTYELVDEILDRHRTLVTANSQLQNRLVAATRSSGDLINAHNKYMDDSRELVLALNTRLGSMKRSLESNVRNTTADAIMMTHLAKKSTSRRASVSLVKMAAENIFAKCTGRSRVRRCASSDTSMTTARLRVIGHVLCDWREIINGVDAI</sequence>
<evidence type="ECO:0000313" key="4">
    <source>
        <dbReference type="EMBL" id="OUS49513.1"/>
    </source>
</evidence>
<name>A0A090M692_OSTTA</name>
<evidence type="ECO:0000259" key="2">
    <source>
        <dbReference type="Pfam" id="PF13863"/>
    </source>
</evidence>
<dbReference type="OrthoDB" id="10264298at2759"/>
<proteinExistence type="predicted"/>
<dbReference type="PANTHER" id="PTHR21683:SF2">
    <property type="entry name" value="COILED-COIL DOMAIN-CONTAINING PROTEIN 42 LIKE-2-LIKE"/>
    <property type="match status" value="1"/>
</dbReference>
<reference evidence="3" key="2">
    <citation type="journal article" date="2014" name="BMC Genomics">
        <title>An improved genome of the model marine alga Ostreococcus tauri unfolds by assessing Illumina de novo assemblies.</title>
        <authorList>
            <person name="Blanc-Mathieu R."/>
            <person name="Verhelst B."/>
            <person name="Derelle E."/>
            <person name="Rombauts S."/>
            <person name="Bouget F.Y."/>
            <person name="Carre I."/>
            <person name="Chateau A."/>
            <person name="Eyre-Walker A."/>
            <person name="Grimsley N."/>
            <person name="Moreau H."/>
            <person name="Piegu B."/>
            <person name="Rivals E."/>
            <person name="Schackwitz W."/>
            <person name="Van de Peer Y."/>
            <person name="Piganeau G."/>
        </authorList>
    </citation>
    <scope>NUCLEOTIDE SEQUENCE</scope>
    <source>
        <strain evidence="3">RCC4221</strain>
    </source>
</reference>
<evidence type="ECO:0000313" key="3">
    <source>
        <dbReference type="EMBL" id="CEF97639.1"/>
    </source>
</evidence>
<dbReference type="GO" id="GO:0005856">
    <property type="term" value="C:cytoskeleton"/>
    <property type="evidence" value="ECO:0007669"/>
    <property type="project" value="UniProtKB-ARBA"/>
</dbReference>
<feature type="domain" description="DUF4200" evidence="2">
    <location>
        <begin position="9"/>
        <end position="125"/>
    </location>
</feature>
<protein>
    <recommendedName>
        <fullName evidence="2">DUF4200 domain-containing protein</fullName>
    </recommendedName>
</protein>
<reference evidence="4" key="3">
    <citation type="submission" date="2017-04" db="EMBL/GenBank/DDBJ databases">
        <title>Population genomics of picophytoplankton unveils novel chromosome hypervariability.</title>
        <authorList>
            <consortium name="DOE Joint Genome Institute"/>
            <person name="Blanc-Mathieu R."/>
            <person name="Krasovec M."/>
            <person name="Hebrard M."/>
            <person name="Yau S."/>
            <person name="Desgranges E."/>
            <person name="Martin J."/>
            <person name="Schackwitz W."/>
            <person name="Kuo A."/>
            <person name="Salin G."/>
            <person name="Donnadieu C."/>
            <person name="Desdevises Y."/>
            <person name="Sanchez-Ferandin S."/>
            <person name="Moreau H."/>
            <person name="Rivals E."/>
            <person name="Grigoriev I.V."/>
            <person name="Grimsley N."/>
            <person name="Eyre-Walker A."/>
            <person name="Piganeau G."/>
        </authorList>
    </citation>
    <scope>NUCLEOTIDE SEQUENCE [LARGE SCALE GENOMIC DNA]</scope>
    <source>
        <strain evidence="4">RCC 1115</strain>
    </source>
</reference>